<dbReference type="Pfam" id="PF05548">
    <property type="entry name" value="Peptidase_M11"/>
    <property type="match status" value="1"/>
</dbReference>
<keyword evidence="2" id="KW-0645">Protease</keyword>
<evidence type="ECO:0000313" key="3">
    <source>
        <dbReference type="Proteomes" id="UP000199527"/>
    </source>
</evidence>
<dbReference type="InterPro" id="IPR008752">
    <property type="entry name" value="Peptidase_M11"/>
</dbReference>
<dbReference type="SUPFAM" id="SSF55486">
    <property type="entry name" value="Metalloproteases ('zincins'), catalytic domain"/>
    <property type="match status" value="1"/>
</dbReference>
<dbReference type="Gene3D" id="2.60.40.3440">
    <property type="match status" value="1"/>
</dbReference>
<dbReference type="InterPro" id="IPR013783">
    <property type="entry name" value="Ig-like_fold"/>
</dbReference>
<sequence>MKFPVALLALPLAALNKGFLSKKILISLFFISFSSSILAESSTVSVSQANTARLQSEQLSLNLGRQIAAYRRAGAPERSRLHGKLLQQAEQRQQEMFVLAKRDPDAVLRAVLPGHHRQGLPEEILAKLEQRRQLVGELELYYEDYPDGSHRLGYLLNTDNGQVRLQRVAKSKSLKTGTRVAADGWWFGPQAEARQQGVLVLDGSSEELQVLADGQVSSAQATSSASLPNTLGEQRLLVMMVNFLDNGSQPWSLEQARQTVFGSVDDFYRENSGGQTWLSGDVHGYYTLPINATCDSWEIHVQAQQAAEADGIDLSRYNRMVYVFPENSACGWTGKGTIGGTVSRAWINGSLTLRTVGHELGHNLGLHHAKVLDCGADVIGDNCVSIEYGDSMDIMGKSGITGHFNAFNKELLGWISESRGEVVTADSDGSYQLVPLESQSSGAIRAIKVPRGTDPVSGEPLWYYLEYRQPHGFDAFLSGKAVTEGVVFHLATGQDAASSQLLDMTPESDWYDLDDAALIGGVSYQEGQGGATVTTEWADASGASVTVSLDQPICAPVQPELVVTPGEGAWVAPGTGVNYSATLTNRDSQSCGTTEFTLAATPPPGWSGDSASLTLAPGETASVILEVASIDSATDGFYDIAVTADSGSNHQVTAQVTYVVESPAPVCTASAPSLVLQRVGTGAVAAGEAVTYSATIGNQDSEACDAETFDLGSQLPQGWSANSGSITLLPGASGQLDLVVTSPSSAAEGVYSIIAEAVHRQANLGVTAAESYEVAAPLPVCELSAPELVLHNSDSGEVAAGTTVTYRGTIRSRDSEACDTSAYQIQGAVASGWSAAGTSVTLAPGASAEFAVSVTSGLDESEGDYAITILGQATEPGSTSGQVQASYRVASTNGAPLAQDDSVTLSSKSAVTIGVLSNDSDPDGDTLTVVAVTQGSKGSVEVLADGQLRYHPAKNFKGSDSFSYTISDGLATATAWVSVTLQDNGGGGGNGKKNH</sequence>
<feature type="domain" description="Peptidase M11 gametolysin" evidence="1">
    <location>
        <begin position="289"/>
        <end position="427"/>
    </location>
</feature>
<keyword evidence="2" id="KW-0378">Hydrolase</keyword>
<dbReference type="GO" id="GO:0006508">
    <property type="term" value="P:proteolysis"/>
    <property type="evidence" value="ECO:0007669"/>
    <property type="project" value="UniProtKB-KW"/>
</dbReference>
<proteinExistence type="predicted"/>
<keyword evidence="3" id="KW-1185">Reference proteome</keyword>
<accession>A0A1G8PTZ7</accession>
<gene>
    <name evidence="2" type="ORF">SAMN04488540_10479</name>
</gene>
<evidence type="ECO:0000259" key="1">
    <source>
        <dbReference type="Pfam" id="PF05548"/>
    </source>
</evidence>
<dbReference type="Proteomes" id="UP000199527">
    <property type="component" value="Unassembled WGS sequence"/>
</dbReference>
<reference evidence="3" key="1">
    <citation type="submission" date="2016-10" db="EMBL/GenBank/DDBJ databases">
        <authorList>
            <person name="Varghese N."/>
            <person name="Submissions S."/>
        </authorList>
    </citation>
    <scope>NUCLEOTIDE SEQUENCE [LARGE SCALE GENOMIC DNA]</scope>
    <source>
        <strain evidence="3">DSM 23317</strain>
    </source>
</reference>
<dbReference type="GO" id="GO:0008237">
    <property type="term" value="F:metallopeptidase activity"/>
    <property type="evidence" value="ECO:0007669"/>
    <property type="project" value="UniProtKB-KW"/>
</dbReference>
<evidence type="ECO:0000313" key="2">
    <source>
        <dbReference type="EMBL" id="SDI95902.1"/>
    </source>
</evidence>
<organism evidence="2 3">
    <name type="scientific">Ferrimonas sediminum</name>
    <dbReference type="NCBI Taxonomy" id="718193"/>
    <lineage>
        <taxon>Bacteria</taxon>
        <taxon>Pseudomonadati</taxon>
        <taxon>Pseudomonadota</taxon>
        <taxon>Gammaproteobacteria</taxon>
        <taxon>Alteromonadales</taxon>
        <taxon>Ferrimonadaceae</taxon>
        <taxon>Ferrimonas</taxon>
    </lineage>
</organism>
<dbReference type="Pfam" id="PF17963">
    <property type="entry name" value="Big_9"/>
    <property type="match status" value="1"/>
</dbReference>
<dbReference type="AlphaFoldDB" id="A0A1G8PTZ7"/>
<protein>
    <submittedName>
        <fullName evidence="2">M6 family metalloprotease domain-containing protein</fullName>
    </submittedName>
</protein>
<keyword evidence="2" id="KW-0482">Metalloprotease</keyword>
<dbReference type="Gene3D" id="2.60.40.10">
    <property type="entry name" value="Immunoglobulins"/>
    <property type="match status" value="3"/>
</dbReference>
<dbReference type="EMBL" id="FNEM01000004">
    <property type="protein sequence ID" value="SDI95902.1"/>
    <property type="molecule type" value="Genomic_DNA"/>
</dbReference>
<dbReference type="PANTHER" id="PTHR39198:SF1">
    <property type="entry name" value="ALPHA-GALACTOSIDASE NEW3 DOMAIN-CONTAINING PROTEIN"/>
    <property type="match status" value="1"/>
</dbReference>
<dbReference type="PANTHER" id="PTHR39198">
    <property type="entry name" value="HYPOTHETICAL MEMBRANE PROTEIN, CONSERVED"/>
    <property type="match status" value="1"/>
</dbReference>
<name>A0A1G8PTZ7_9GAMM</name>